<dbReference type="PANTHER" id="PTHR46142">
    <property type="match status" value="1"/>
</dbReference>
<evidence type="ECO:0000313" key="2">
    <source>
        <dbReference type="EMBL" id="PIA42492.1"/>
    </source>
</evidence>
<dbReference type="CDD" id="cd07245">
    <property type="entry name" value="VOC_like"/>
    <property type="match status" value="1"/>
</dbReference>
<dbReference type="Proteomes" id="UP000230069">
    <property type="component" value="Unassembled WGS sequence"/>
</dbReference>
<accession>A0A2G5DG86</accession>
<dbReference type="InterPro" id="IPR004360">
    <property type="entry name" value="Glyas_Fos-R_dOase_dom"/>
</dbReference>
<dbReference type="OrthoDB" id="16820at2759"/>
<dbReference type="Pfam" id="PF00903">
    <property type="entry name" value="Glyoxalase"/>
    <property type="match status" value="1"/>
</dbReference>
<proteinExistence type="predicted"/>
<dbReference type="EMBL" id="KZ305037">
    <property type="protein sequence ID" value="PIA42492.1"/>
    <property type="molecule type" value="Genomic_DNA"/>
</dbReference>
<protein>
    <recommendedName>
        <fullName evidence="1">VOC domain-containing protein</fullName>
    </recommendedName>
</protein>
<dbReference type="Gene3D" id="3.10.180.10">
    <property type="entry name" value="2,3-Dihydroxybiphenyl 1,2-Dioxygenase, domain 1"/>
    <property type="match status" value="1"/>
</dbReference>
<organism evidence="2 3">
    <name type="scientific">Aquilegia coerulea</name>
    <name type="common">Rocky mountain columbine</name>
    <dbReference type="NCBI Taxonomy" id="218851"/>
    <lineage>
        <taxon>Eukaryota</taxon>
        <taxon>Viridiplantae</taxon>
        <taxon>Streptophyta</taxon>
        <taxon>Embryophyta</taxon>
        <taxon>Tracheophyta</taxon>
        <taxon>Spermatophyta</taxon>
        <taxon>Magnoliopsida</taxon>
        <taxon>Ranunculales</taxon>
        <taxon>Ranunculaceae</taxon>
        <taxon>Thalictroideae</taxon>
        <taxon>Aquilegia</taxon>
    </lineage>
</organism>
<name>A0A2G5DG86_AQUCA</name>
<dbReference type="AlphaFoldDB" id="A0A2G5DG86"/>
<keyword evidence="3" id="KW-1185">Reference proteome</keyword>
<dbReference type="FunCoup" id="A0A2G5DG86">
    <property type="interactions" value="169"/>
</dbReference>
<evidence type="ECO:0000313" key="3">
    <source>
        <dbReference type="Proteomes" id="UP000230069"/>
    </source>
</evidence>
<dbReference type="InterPro" id="IPR037523">
    <property type="entry name" value="VOC_core"/>
</dbReference>
<dbReference type="PANTHER" id="PTHR46142:SF3">
    <property type="entry name" value="F18B13.24 PROTEIN"/>
    <property type="match status" value="1"/>
</dbReference>
<feature type="domain" description="VOC" evidence="1">
    <location>
        <begin position="10"/>
        <end position="132"/>
    </location>
</feature>
<evidence type="ECO:0000259" key="1">
    <source>
        <dbReference type="PROSITE" id="PS51819"/>
    </source>
</evidence>
<sequence length="200" mass="22726">MTTSSLHLTSLNHISLVCKSVEKSLDFYQHVLGFIPIRRPGSFDFDGAWLFNYGIGIHLLQSEDPDNMSKKTEINPKDNHISFQCESMGAVEKKLKEMGIEHIARTVEEGGISVDQLFFHDPDGFMIEICNCDNLPVIPLAAEPIRACSRIFKKQQIVIQTQLQSQQLQQQQQVVPSSQEKCLPVTVKDDFRPLHDNEIF</sequence>
<reference evidence="2 3" key="1">
    <citation type="submission" date="2017-09" db="EMBL/GenBank/DDBJ databases">
        <title>WGS assembly of Aquilegia coerulea Goldsmith.</title>
        <authorList>
            <person name="Hodges S."/>
            <person name="Kramer E."/>
            <person name="Nordborg M."/>
            <person name="Tomkins J."/>
            <person name="Borevitz J."/>
            <person name="Derieg N."/>
            <person name="Yan J."/>
            <person name="Mihaltcheva S."/>
            <person name="Hayes R.D."/>
            <person name="Rokhsar D."/>
        </authorList>
    </citation>
    <scope>NUCLEOTIDE SEQUENCE [LARGE SCALE GENOMIC DNA]</scope>
    <source>
        <strain evidence="3">cv. Goldsmith</strain>
    </source>
</reference>
<dbReference type="SUPFAM" id="SSF54593">
    <property type="entry name" value="Glyoxalase/Bleomycin resistance protein/Dihydroxybiphenyl dioxygenase"/>
    <property type="match status" value="1"/>
</dbReference>
<dbReference type="PROSITE" id="PS51819">
    <property type="entry name" value="VOC"/>
    <property type="match status" value="1"/>
</dbReference>
<gene>
    <name evidence="2" type="ORF">AQUCO_02000146v1</name>
</gene>
<dbReference type="InParanoid" id="A0A2G5DG86"/>
<dbReference type="InterPro" id="IPR029068">
    <property type="entry name" value="Glyas_Bleomycin-R_OHBP_Dase"/>
</dbReference>